<organism evidence="1 2">
    <name type="scientific">Gigaspora margarita</name>
    <dbReference type="NCBI Taxonomy" id="4874"/>
    <lineage>
        <taxon>Eukaryota</taxon>
        <taxon>Fungi</taxon>
        <taxon>Fungi incertae sedis</taxon>
        <taxon>Mucoromycota</taxon>
        <taxon>Glomeromycotina</taxon>
        <taxon>Glomeromycetes</taxon>
        <taxon>Diversisporales</taxon>
        <taxon>Gigasporaceae</taxon>
        <taxon>Gigaspora</taxon>
    </lineage>
</organism>
<evidence type="ECO:0000313" key="2">
    <source>
        <dbReference type="Proteomes" id="UP000789901"/>
    </source>
</evidence>
<feature type="non-terminal residue" evidence="1">
    <location>
        <position position="143"/>
    </location>
</feature>
<name>A0ABN7W7T3_GIGMA</name>
<sequence>MSHYQSINNLSFQQSVEITKTLLKAFDFLKLLQFGYMPLHKNALLGSLLDGKMPLDDWTSPRGEHQTGNFIANKILDIIENIGPYLFATIVMDNGSNIYIARETNILIAFFQKSHLASRLLHDTISSMNIKGESLETYSETHW</sequence>
<keyword evidence="2" id="KW-1185">Reference proteome</keyword>
<dbReference type="Proteomes" id="UP000789901">
    <property type="component" value="Unassembled WGS sequence"/>
</dbReference>
<accession>A0ABN7W7T3</accession>
<gene>
    <name evidence="1" type="ORF">GMARGA_LOCUS27683</name>
</gene>
<dbReference type="EMBL" id="CAJVQB010034213">
    <property type="protein sequence ID" value="CAG8820859.1"/>
    <property type="molecule type" value="Genomic_DNA"/>
</dbReference>
<reference evidence="1 2" key="1">
    <citation type="submission" date="2021-06" db="EMBL/GenBank/DDBJ databases">
        <authorList>
            <person name="Kallberg Y."/>
            <person name="Tangrot J."/>
            <person name="Rosling A."/>
        </authorList>
    </citation>
    <scope>NUCLEOTIDE SEQUENCE [LARGE SCALE GENOMIC DNA]</scope>
    <source>
        <strain evidence="1 2">120-4 pot B 10/14</strain>
    </source>
</reference>
<comment type="caution">
    <text evidence="1">The sequence shown here is derived from an EMBL/GenBank/DDBJ whole genome shotgun (WGS) entry which is preliminary data.</text>
</comment>
<evidence type="ECO:0000313" key="1">
    <source>
        <dbReference type="EMBL" id="CAG8820859.1"/>
    </source>
</evidence>
<proteinExistence type="predicted"/>
<protein>
    <submittedName>
        <fullName evidence="1">5612_t:CDS:1</fullName>
    </submittedName>
</protein>